<dbReference type="GO" id="GO:0009086">
    <property type="term" value="P:methionine biosynthetic process"/>
    <property type="evidence" value="ECO:0007669"/>
    <property type="project" value="InterPro"/>
</dbReference>
<protein>
    <submittedName>
        <fullName evidence="5">5-methyltetrahydropteroyltriglutamate--homocysteine methyltransferase</fullName>
    </submittedName>
</protein>
<dbReference type="CDD" id="cd03311">
    <property type="entry name" value="CIMS_C_terminal_like"/>
    <property type="match status" value="1"/>
</dbReference>
<dbReference type="AlphaFoldDB" id="A0A1H1UBN7"/>
<comment type="cofactor">
    <cofactor evidence="1">
        <name>Zn(2+)</name>
        <dbReference type="ChEBI" id="CHEBI:29105"/>
    </cofactor>
</comment>
<evidence type="ECO:0000259" key="4">
    <source>
        <dbReference type="Pfam" id="PF01717"/>
    </source>
</evidence>
<keyword evidence="3" id="KW-0862">Zinc</keyword>
<evidence type="ECO:0000313" key="6">
    <source>
        <dbReference type="Proteomes" id="UP000243904"/>
    </source>
</evidence>
<dbReference type="PANTHER" id="PTHR30519">
    <property type="entry name" value="5-METHYLTETRAHYDROPTEROYLTRIGLUTAMATE--HOMOCYSTEINE METHYLTRANSFERASE"/>
    <property type="match status" value="1"/>
</dbReference>
<dbReference type="Gene3D" id="3.20.20.210">
    <property type="match status" value="1"/>
</dbReference>
<proteinExistence type="predicted"/>
<feature type="domain" description="Cobalamin-independent methionine synthase MetE C-terminal/archaeal" evidence="4">
    <location>
        <begin position="42"/>
        <end position="373"/>
    </location>
</feature>
<gene>
    <name evidence="5" type="ORF">SAMN05444158_2894</name>
</gene>
<dbReference type="SUPFAM" id="SSF51726">
    <property type="entry name" value="UROD/MetE-like"/>
    <property type="match status" value="1"/>
</dbReference>
<dbReference type="Pfam" id="PF01717">
    <property type="entry name" value="Meth_synt_2"/>
    <property type="match status" value="1"/>
</dbReference>
<organism evidence="5 6">
    <name type="scientific">Bradyrhizobium canariense</name>
    <dbReference type="NCBI Taxonomy" id="255045"/>
    <lineage>
        <taxon>Bacteria</taxon>
        <taxon>Pseudomonadati</taxon>
        <taxon>Pseudomonadota</taxon>
        <taxon>Alphaproteobacteria</taxon>
        <taxon>Hyphomicrobiales</taxon>
        <taxon>Nitrobacteraceae</taxon>
        <taxon>Bradyrhizobium</taxon>
    </lineage>
</organism>
<evidence type="ECO:0000256" key="3">
    <source>
        <dbReference type="ARBA" id="ARBA00022833"/>
    </source>
</evidence>
<keyword evidence="2" id="KW-0479">Metal-binding</keyword>
<name>A0A1H1UBN7_9BRAD</name>
<dbReference type="Proteomes" id="UP000243904">
    <property type="component" value="Chromosome I"/>
</dbReference>
<keyword evidence="5" id="KW-0489">Methyltransferase</keyword>
<dbReference type="GO" id="GO:0003871">
    <property type="term" value="F:5-methyltetrahydropteroyltriglutamate-homocysteine S-methyltransferase activity"/>
    <property type="evidence" value="ECO:0007669"/>
    <property type="project" value="InterPro"/>
</dbReference>
<evidence type="ECO:0000256" key="2">
    <source>
        <dbReference type="ARBA" id="ARBA00022723"/>
    </source>
</evidence>
<dbReference type="EMBL" id="LT629750">
    <property type="protein sequence ID" value="SDS69887.1"/>
    <property type="molecule type" value="Genomic_DNA"/>
</dbReference>
<accession>A0A1H1UBN7</accession>
<dbReference type="GO" id="GO:0008270">
    <property type="term" value="F:zinc ion binding"/>
    <property type="evidence" value="ECO:0007669"/>
    <property type="project" value="InterPro"/>
</dbReference>
<sequence>MRRGTRRLGQRLHTPGMLYTFAPRTISRSAGVEALALPKHVLPTTVVGSYPQPDWLVDRQMLSKSVPRTRMTQMWRIPDAYLEQAQDDATIVAIRDMERAGIDIVTDGEIRRESYSNRFATALEGIDTENPAIITSRSGQATPVPRVVGQIRRNGAVELRDMEFLRRNTDRAAKITLPGPFTMSQQAKNEFYKDDEEFAMAMAAAVNAEALELQKAGADVIQLDEPWVRNDPTAAKRYAVKAINRALQGLTVPTVVHVCFGYAAVVPGDTKPSGYSFLAELDDSIAEQISIEAAQPKLDLGVLSDLSSKKILLGVIDLGNPEIETADVIADRIRAGLKYVSADRLIPAPDCGMKYMPRHVAFGKLKAMSDAAATVRKEVS</sequence>
<dbReference type="InterPro" id="IPR038071">
    <property type="entry name" value="UROD/MetE-like_sf"/>
</dbReference>
<dbReference type="GO" id="GO:0032259">
    <property type="term" value="P:methylation"/>
    <property type="evidence" value="ECO:0007669"/>
    <property type="project" value="UniProtKB-KW"/>
</dbReference>
<evidence type="ECO:0000256" key="1">
    <source>
        <dbReference type="ARBA" id="ARBA00001947"/>
    </source>
</evidence>
<keyword evidence="6" id="KW-1185">Reference proteome</keyword>
<dbReference type="InterPro" id="IPR002629">
    <property type="entry name" value="Met_Synth_C/arc"/>
</dbReference>
<reference evidence="6" key="1">
    <citation type="submission" date="2016-10" db="EMBL/GenBank/DDBJ databases">
        <authorList>
            <person name="Varghese N."/>
            <person name="Submissions S."/>
        </authorList>
    </citation>
    <scope>NUCLEOTIDE SEQUENCE [LARGE SCALE GENOMIC DNA]</scope>
    <source>
        <strain evidence="6">GAS369</strain>
    </source>
</reference>
<keyword evidence="5" id="KW-0808">Transferase</keyword>
<evidence type="ECO:0000313" key="5">
    <source>
        <dbReference type="EMBL" id="SDS69887.1"/>
    </source>
</evidence>